<dbReference type="PANTHER" id="PTHR22900:SF10">
    <property type="entry name" value="CARBOHYDRATE SULFOTRANSFERASE"/>
    <property type="match status" value="1"/>
</dbReference>
<organism evidence="3 4">
    <name type="scientific">Caenorhabditis elegans</name>
    <dbReference type="NCBI Taxonomy" id="6239"/>
    <lineage>
        <taxon>Eukaryota</taxon>
        <taxon>Metazoa</taxon>
        <taxon>Ecdysozoa</taxon>
        <taxon>Nematoda</taxon>
        <taxon>Chromadorea</taxon>
        <taxon>Rhabditida</taxon>
        <taxon>Rhabditina</taxon>
        <taxon>Rhabditomorpha</taxon>
        <taxon>Rhabditoidea</taxon>
        <taxon>Rhabditidae</taxon>
        <taxon>Peloderinae</taxon>
        <taxon>Caenorhabditis</taxon>
    </lineage>
</organism>
<evidence type="ECO:0000313" key="3">
    <source>
        <dbReference type="EMBL" id="CCD65086.1"/>
    </source>
</evidence>
<dbReference type="PhylomeDB" id="O76655"/>
<dbReference type="GO" id="GO:0016020">
    <property type="term" value="C:membrane"/>
    <property type="evidence" value="ECO:0007669"/>
    <property type="project" value="InterPro"/>
</dbReference>
<dbReference type="GO" id="GO:0047756">
    <property type="term" value="F:chondroitin 4-sulfotransferase activity"/>
    <property type="evidence" value="ECO:0007669"/>
    <property type="project" value="InterPro"/>
</dbReference>
<feature type="region of interest" description="Disordered" evidence="1">
    <location>
        <begin position="1"/>
        <end position="28"/>
    </location>
</feature>
<feature type="transmembrane region" description="Helical" evidence="2">
    <location>
        <begin position="37"/>
        <end position="54"/>
    </location>
</feature>
<keyword evidence="2" id="KW-1133">Transmembrane helix</keyword>
<dbReference type="Pfam" id="PF03567">
    <property type="entry name" value="Sulfotransfer_2"/>
    <property type="match status" value="1"/>
</dbReference>
<dbReference type="Proteomes" id="UP000001940">
    <property type="component" value="Chromosome V"/>
</dbReference>
<evidence type="ECO:0000313" key="5">
    <source>
        <dbReference type="WormBase" id="F25E5.2"/>
    </source>
</evidence>
<dbReference type="PIR" id="D89102">
    <property type="entry name" value="D89102"/>
</dbReference>
<dbReference type="STRING" id="6239.F25E5.2.1"/>
<evidence type="ECO:0000256" key="2">
    <source>
        <dbReference type="SAM" id="Phobius"/>
    </source>
</evidence>
<reference evidence="3 4" key="1">
    <citation type="journal article" date="1998" name="Science">
        <title>Genome sequence of the nematode C. elegans: a platform for investigating biology.</title>
        <authorList>
            <consortium name="The C. elegans sequencing consortium"/>
            <person name="Sulson J.E."/>
            <person name="Waterston R."/>
        </authorList>
    </citation>
    <scope>NUCLEOTIDE SEQUENCE [LARGE SCALE GENOMIC DNA]</scope>
    <source>
        <strain evidence="3 4">Bristol N2</strain>
    </source>
</reference>
<name>O76655_CAEEL</name>
<dbReference type="GO" id="GO:0050650">
    <property type="term" value="P:chondroitin sulfate proteoglycan biosynthetic process"/>
    <property type="evidence" value="ECO:0007669"/>
    <property type="project" value="InterPro"/>
</dbReference>
<dbReference type="InterPro" id="IPR005331">
    <property type="entry name" value="Sulfotransferase"/>
</dbReference>
<dbReference type="eggNOG" id="KOG4651">
    <property type="taxonomic scope" value="Eukaryota"/>
</dbReference>
<dbReference type="OrthoDB" id="5777802at2759"/>
<accession>O76655</accession>
<dbReference type="UCSC" id="F25E5.2">
    <property type="organism name" value="c. elegans"/>
</dbReference>
<dbReference type="WormBase" id="F25E5.2">
    <property type="protein sequence ID" value="CE07136"/>
    <property type="gene ID" value="WBGene00017783"/>
</dbReference>
<evidence type="ECO:0000256" key="1">
    <source>
        <dbReference type="SAM" id="MobiDB-lite"/>
    </source>
</evidence>
<proteinExistence type="predicted"/>
<evidence type="ECO:0000313" key="4">
    <source>
        <dbReference type="Proteomes" id="UP000001940"/>
    </source>
</evidence>
<dbReference type="Bgee" id="WBGene00017783">
    <property type="expression patterns" value="Expressed in larva and 2 other cell types or tissues"/>
</dbReference>
<sequence>MEKQPDEPSNSTVGELPSQYKRMSAAREPSNSQSSKIVYFIVPIIVASCLLWMAHVQWKSSSKVEQFHKNVEEIENQEKIRIEGVHDLKETLQPFADGYRTDNFIPKHNLAICEIKGNFPELNAAICCYLHNPSLFTAANKTISQDLVENGLCSKEDSFRMTTWDKWTKYVTDKVCHVAIIQHPLERFSRSFVEICIKQKACYNCQDNVDCFMKKLLREHSPLAEGLEGNYRTYVTHHFSPQTWNCHFNRDLNKIQFLKFGGSKEDLAKFLTDLDKILGEQGVEADVRSVITNEINKIPLELTPEEQVVKDNIRNNEDLFRLFRNLYEHDYILFGYSL</sequence>
<keyword evidence="4" id="KW-1185">Reference proteome</keyword>
<keyword evidence="2" id="KW-0812">Transmembrane</keyword>
<gene>
    <name evidence="3" type="ORF">CELE_F25E5.2</name>
    <name evidence="3 5" type="ORF">F25E5.2</name>
</gene>
<keyword evidence="2" id="KW-0472">Membrane</keyword>
<dbReference type="AlphaFoldDB" id="O76655"/>
<dbReference type="PANTHER" id="PTHR22900">
    <property type="entry name" value="PROTEIN CBG14245-RELATED"/>
    <property type="match status" value="1"/>
</dbReference>
<dbReference type="InterPro" id="IPR007669">
    <property type="entry name" value="Chst-1-like"/>
</dbReference>
<dbReference type="EMBL" id="BX284605">
    <property type="protein sequence ID" value="CCD65086.1"/>
    <property type="molecule type" value="Genomic_DNA"/>
</dbReference>
<dbReference type="GO" id="GO:1902884">
    <property type="term" value="P:positive regulation of response to oxidative stress"/>
    <property type="evidence" value="ECO:0007669"/>
    <property type="project" value="InterPro"/>
</dbReference>
<dbReference type="InParanoid" id="O76655"/>
<dbReference type="PaxDb" id="6239-F25E5.2"/>
<dbReference type="AGR" id="WB:WBGene00017783"/>
<dbReference type="OMA" id="LAICEIK"/>
<protein>
    <submittedName>
        <fullName evidence="3">Uncharacterized protein</fullName>
    </submittedName>
</protein>
<dbReference type="HOGENOM" id="CLU_069458_0_0_1"/>